<gene>
    <name evidence="1" type="ORF">CBER1_04112</name>
</gene>
<organism evidence="1 2">
    <name type="scientific">Cercospora berteroae</name>
    <dbReference type="NCBI Taxonomy" id="357750"/>
    <lineage>
        <taxon>Eukaryota</taxon>
        <taxon>Fungi</taxon>
        <taxon>Dikarya</taxon>
        <taxon>Ascomycota</taxon>
        <taxon>Pezizomycotina</taxon>
        <taxon>Dothideomycetes</taxon>
        <taxon>Dothideomycetidae</taxon>
        <taxon>Mycosphaerellales</taxon>
        <taxon>Mycosphaerellaceae</taxon>
        <taxon>Cercospora</taxon>
    </lineage>
</organism>
<evidence type="ECO:0000313" key="2">
    <source>
        <dbReference type="Proteomes" id="UP000237631"/>
    </source>
</evidence>
<accession>A0A2S6CGX2</accession>
<keyword evidence="2" id="KW-1185">Reference proteome</keyword>
<dbReference type="EMBL" id="PNEN01000435">
    <property type="protein sequence ID" value="PPJ58967.1"/>
    <property type="molecule type" value="Genomic_DNA"/>
</dbReference>
<dbReference type="AlphaFoldDB" id="A0A2S6CGX2"/>
<sequence length="113" mass="13110">MEQSSIMELKRKVIETSQAIKARGAVNELFVNEIQRLKELPPLHPSDPESIKMALHVFDEALEIWSEILVANVRERNECKTRMRRFGYYDYHTLSFARVPEVVLPLGPTEEAK</sequence>
<name>A0A2S6CGX2_9PEZI</name>
<dbReference type="Proteomes" id="UP000237631">
    <property type="component" value="Unassembled WGS sequence"/>
</dbReference>
<proteinExistence type="predicted"/>
<dbReference type="OrthoDB" id="10309588at2759"/>
<comment type="caution">
    <text evidence="1">The sequence shown here is derived from an EMBL/GenBank/DDBJ whole genome shotgun (WGS) entry which is preliminary data.</text>
</comment>
<protein>
    <submittedName>
        <fullName evidence="1">Uncharacterized protein</fullName>
    </submittedName>
</protein>
<evidence type="ECO:0000313" key="1">
    <source>
        <dbReference type="EMBL" id="PPJ58967.1"/>
    </source>
</evidence>
<reference evidence="2" key="1">
    <citation type="journal article" date="2017" name="bioRxiv">
        <title>Conservation of a gene cluster reveals novel cercosporin biosynthetic mechanisms and extends production to the genus Colletotrichum.</title>
        <authorList>
            <person name="de Jonge R."/>
            <person name="Ebert M.K."/>
            <person name="Huitt-Roehl C.R."/>
            <person name="Pal P."/>
            <person name="Suttle J.C."/>
            <person name="Spanner R.E."/>
            <person name="Neubauer J.D."/>
            <person name="Jurick W.M.II."/>
            <person name="Stott K.A."/>
            <person name="Secor G.A."/>
            <person name="Thomma B.P.H.J."/>
            <person name="Van de Peer Y."/>
            <person name="Townsend C.A."/>
            <person name="Bolton M.D."/>
        </authorList>
    </citation>
    <scope>NUCLEOTIDE SEQUENCE [LARGE SCALE GENOMIC DNA]</scope>
    <source>
        <strain evidence="2">CBS538.71</strain>
    </source>
</reference>